<dbReference type="EMBL" id="SRMP02000001">
    <property type="protein sequence ID" value="MFN0290026.1"/>
    <property type="molecule type" value="Genomic_DNA"/>
</dbReference>
<dbReference type="InterPro" id="IPR050639">
    <property type="entry name" value="SSR_resolvase"/>
</dbReference>
<gene>
    <name evidence="2" type="ORF">E5L68_001405</name>
</gene>
<organism evidence="2 3">
    <name type="scientific">Pedobacter helvus</name>
    <dbReference type="NCBI Taxonomy" id="2563444"/>
    <lineage>
        <taxon>Bacteria</taxon>
        <taxon>Pseudomonadati</taxon>
        <taxon>Bacteroidota</taxon>
        <taxon>Sphingobacteriia</taxon>
        <taxon>Sphingobacteriales</taxon>
        <taxon>Sphingobacteriaceae</taxon>
        <taxon>Pedobacter</taxon>
    </lineage>
</organism>
<accession>A0ABW9JD27</accession>
<evidence type="ECO:0000313" key="3">
    <source>
        <dbReference type="Proteomes" id="UP001517367"/>
    </source>
</evidence>
<dbReference type="PANTHER" id="PTHR30461:SF19">
    <property type="entry name" value="SITE-SPECIFIC RECOMBINASE RESOLVASE FAMILY"/>
    <property type="match status" value="1"/>
</dbReference>
<dbReference type="Gene3D" id="3.40.50.1390">
    <property type="entry name" value="Resolvase, N-terminal catalytic domain"/>
    <property type="match status" value="1"/>
</dbReference>
<sequence length="205" mass="23214">MKVKYNRVSTIAQTGNRFEVVDKDNYDQTFFDKISGSVPFKERPQAKKLIKLIEDGRVNELVVEEFSRLGRNTADVINNLQWLDDMNVNVNIRNISLQSRPNNTKNPIFKLLSNILSSVYEMELQNIKERTMAGRAAYVSKGGILGRPVGANETTKEFLDKESSKKVVRELVRGTTVRDIAKIAGVSTKTVMKVKSLTKPKTEMM</sequence>
<protein>
    <submittedName>
        <fullName evidence="2">Recombinase family protein</fullName>
    </submittedName>
</protein>
<dbReference type="SMART" id="SM00857">
    <property type="entry name" value="Resolvase"/>
    <property type="match status" value="1"/>
</dbReference>
<proteinExistence type="predicted"/>
<dbReference type="RefSeq" id="WP_138727623.1">
    <property type="nucleotide sequence ID" value="NZ_SRMP02000001.1"/>
</dbReference>
<reference evidence="2 3" key="1">
    <citation type="submission" date="2024-12" db="EMBL/GenBank/DDBJ databases">
        <authorList>
            <person name="Hu S."/>
        </authorList>
    </citation>
    <scope>NUCLEOTIDE SEQUENCE [LARGE SCALE GENOMIC DNA]</scope>
    <source>
        <strain evidence="2 3">P-25</strain>
    </source>
</reference>
<dbReference type="Gene3D" id="1.10.10.60">
    <property type="entry name" value="Homeodomain-like"/>
    <property type="match status" value="1"/>
</dbReference>
<dbReference type="Proteomes" id="UP001517367">
    <property type="component" value="Unassembled WGS sequence"/>
</dbReference>
<dbReference type="Pfam" id="PF00239">
    <property type="entry name" value="Resolvase"/>
    <property type="match status" value="1"/>
</dbReference>
<keyword evidence="3" id="KW-1185">Reference proteome</keyword>
<dbReference type="SUPFAM" id="SSF53041">
    <property type="entry name" value="Resolvase-like"/>
    <property type="match status" value="1"/>
</dbReference>
<dbReference type="PANTHER" id="PTHR30461">
    <property type="entry name" value="DNA-INVERTASE FROM LAMBDOID PROPHAGE"/>
    <property type="match status" value="1"/>
</dbReference>
<name>A0ABW9JD27_9SPHI</name>
<comment type="caution">
    <text evidence="2">The sequence shown here is derived from an EMBL/GenBank/DDBJ whole genome shotgun (WGS) entry which is preliminary data.</text>
</comment>
<dbReference type="InterPro" id="IPR036162">
    <property type="entry name" value="Resolvase-like_N_sf"/>
</dbReference>
<dbReference type="InterPro" id="IPR006119">
    <property type="entry name" value="Resolv_N"/>
</dbReference>
<feature type="domain" description="Resolvase/invertase-type recombinase catalytic" evidence="1">
    <location>
        <begin position="1"/>
        <end position="142"/>
    </location>
</feature>
<evidence type="ECO:0000259" key="1">
    <source>
        <dbReference type="PROSITE" id="PS51736"/>
    </source>
</evidence>
<dbReference type="CDD" id="cd03768">
    <property type="entry name" value="SR_ResInv"/>
    <property type="match status" value="1"/>
</dbReference>
<dbReference type="PROSITE" id="PS51736">
    <property type="entry name" value="RECOMBINASES_3"/>
    <property type="match status" value="1"/>
</dbReference>
<evidence type="ECO:0000313" key="2">
    <source>
        <dbReference type="EMBL" id="MFN0290026.1"/>
    </source>
</evidence>